<dbReference type="PANTHER" id="PTHR35043">
    <property type="entry name" value="TRANSCRIPTION FACTOR DOMAIN-CONTAINING PROTEIN"/>
    <property type="match status" value="1"/>
</dbReference>
<evidence type="ECO:0000313" key="3">
    <source>
        <dbReference type="Proteomes" id="UP001334248"/>
    </source>
</evidence>
<dbReference type="Proteomes" id="UP001334248">
    <property type="component" value="Unassembled WGS sequence"/>
</dbReference>
<gene>
    <name evidence="2" type="ORF">PMZ80_001255</name>
</gene>
<keyword evidence="1" id="KW-1133">Transmembrane helix</keyword>
<sequence>MLLAPEMVCLESLQEWIQAKKLTRRVDKANGAQLDSSQAFYLGMMGVRYRTLVGWNVLWPSQYAWLLKQKLVDWDDTLSSWGLDKRAIRDKNKADGLVKLATLWQVIWFTLQCITHEANGVPIAPLEAMTLAYVAVALTHMASASFVELPEMTALQTATFNALSMEATYDTNENRPRPSKNIAWYLVARDCEEEKIARLLNDDADQIGLIEGALDLCGAQTRKDTTSTETTEIFEFRRAVPRPNTIPRQDTAATDARIITEWDSSLYMTKWWPAICILGALFGALHLISWNSLFPTNLELWLWRGSALASIITSILCMQFRTMSLTWDGPLAIIRIGSPLLYVVSRVIMTAQVFAALRGMPAKTYDTSAVWSYWFHFS</sequence>
<dbReference type="RefSeq" id="XP_064735199.1">
    <property type="nucleotide sequence ID" value="XM_064869702.1"/>
</dbReference>
<keyword evidence="1" id="KW-0812">Transmembrane</keyword>
<evidence type="ECO:0000256" key="1">
    <source>
        <dbReference type="SAM" id="Phobius"/>
    </source>
</evidence>
<feature type="transmembrane region" description="Helical" evidence="1">
    <location>
        <begin position="301"/>
        <end position="320"/>
    </location>
</feature>
<name>A0ABR0S438_9EURO</name>
<dbReference type="EMBL" id="JAVHJV010000001">
    <property type="protein sequence ID" value="KAK5947109.1"/>
    <property type="molecule type" value="Genomic_DNA"/>
</dbReference>
<proteinExistence type="predicted"/>
<dbReference type="GeneID" id="89994704"/>
<accession>A0ABR0S438</accession>
<protein>
    <submittedName>
        <fullName evidence="2">Uncharacterized protein</fullName>
    </submittedName>
</protein>
<evidence type="ECO:0000313" key="2">
    <source>
        <dbReference type="EMBL" id="KAK5947109.1"/>
    </source>
</evidence>
<keyword evidence="1" id="KW-0472">Membrane</keyword>
<dbReference type="PANTHER" id="PTHR35043:SF7">
    <property type="entry name" value="TRANSCRIPTION FACTOR DOMAIN-CONTAINING PROTEIN"/>
    <property type="match status" value="1"/>
</dbReference>
<comment type="caution">
    <text evidence="2">The sequence shown here is derived from an EMBL/GenBank/DDBJ whole genome shotgun (WGS) entry which is preliminary data.</text>
</comment>
<feature type="transmembrane region" description="Helical" evidence="1">
    <location>
        <begin position="271"/>
        <end position="289"/>
    </location>
</feature>
<organism evidence="2 3">
    <name type="scientific">Knufia obscura</name>
    <dbReference type="NCBI Taxonomy" id="1635080"/>
    <lineage>
        <taxon>Eukaryota</taxon>
        <taxon>Fungi</taxon>
        <taxon>Dikarya</taxon>
        <taxon>Ascomycota</taxon>
        <taxon>Pezizomycotina</taxon>
        <taxon>Eurotiomycetes</taxon>
        <taxon>Chaetothyriomycetidae</taxon>
        <taxon>Chaetothyriales</taxon>
        <taxon>Trichomeriaceae</taxon>
        <taxon>Knufia</taxon>
    </lineage>
</organism>
<feature type="transmembrane region" description="Helical" evidence="1">
    <location>
        <begin position="332"/>
        <end position="357"/>
    </location>
</feature>
<keyword evidence="3" id="KW-1185">Reference proteome</keyword>
<reference evidence="2 3" key="1">
    <citation type="journal article" date="2023" name="Res Sq">
        <title>Genomic and morphological characterization of Knufia obscura isolated from the Mars 2020 spacecraft assembly facility.</title>
        <authorList>
            <person name="Chander A.M."/>
            <person name="Teixeira M.M."/>
            <person name="Singh N.K."/>
            <person name="Williams M.P."/>
            <person name="Parker C.W."/>
            <person name="Leo P."/>
            <person name="Stajich J.E."/>
            <person name="Torok T."/>
            <person name="Tighe S."/>
            <person name="Mason C.E."/>
            <person name="Venkateswaran K."/>
        </authorList>
    </citation>
    <scope>NUCLEOTIDE SEQUENCE [LARGE SCALE GENOMIC DNA]</scope>
    <source>
        <strain evidence="2 3">CCFEE 5817</strain>
    </source>
</reference>